<dbReference type="AlphaFoldDB" id="A0A560BWM4"/>
<gene>
    <name evidence="4" type="ORF">FBZ83_1167</name>
</gene>
<feature type="domain" description="WsaF C-terminal" evidence="3">
    <location>
        <begin position="1020"/>
        <end position="1124"/>
    </location>
</feature>
<name>A0A560BWM4_AZOBR</name>
<dbReference type="GO" id="GO:0016757">
    <property type="term" value="F:glycosyltransferase activity"/>
    <property type="evidence" value="ECO:0007669"/>
    <property type="project" value="TreeGrafter"/>
</dbReference>
<dbReference type="InterPro" id="IPR048510">
    <property type="entry name" value="WsaF_N"/>
</dbReference>
<keyword evidence="1 4" id="KW-0808">Transferase</keyword>
<comment type="caution">
    <text evidence="4">The sequence shown here is derived from an EMBL/GenBank/DDBJ whole genome shotgun (WGS) entry which is preliminary data.</text>
</comment>
<proteinExistence type="predicted"/>
<feature type="domain" description="WsaF N-terminal" evidence="2">
    <location>
        <begin position="921"/>
        <end position="976"/>
    </location>
</feature>
<dbReference type="InterPro" id="IPR055050">
    <property type="entry name" value="WsaF_C"/>
</dbReference>
<dbReference type="CDD" id="cd03801">
    <property type="entry name" value="GT4_PimA-like"/>
    <property type="match status" value="1"/>
</dbReference>
<sequence>MTVAITPIEFGTNIPDEAELKRWVGSFDPVDGNFIRGWLIDQDTPARSAAVEISIDGVNVATVIANHPRPDVAATTGQADKGFHFSVPPAFADGNPHMVTVLVAGTNLHLTGSPREIVVAPPAAADASGLGIDKDRIFQDIAQPLATNLTYKVGGFNEKEYTRQYPDVKAAIRGGVFASGYQHWLQYGAKEGRIVANGAPLSIPQPLVAEQLLFIDAVCTGKIGLASSAFDDWRLKQLVDFPQLDELLDLPRLLAYVEEIEEPDDVRAELPVDLFVFLYYRTVFGELTGSTVEQSIQRYQILSEASARYYVLRKDFWAEQVSGWSNLRTAQLLRLAGRSDEARAVLAGLRRDHWDLDFKYKDRSLPRPRPNFIVFERATYELGMLDLAEGKLVDATIHATSLANETYGWKRDGLRRRIVPLIEQGLDRIKDGDRDAAARCIGDAYALFRQDPGRRIGKPLKSLKDQPLDGTKGAKTYDVVFYIGDSTSESKRYRVLNLMDTLIGLGYRVGCFTEPEFPTVISEGNRIRCMVIFRSAYTSTLCNVVETFRPQGTQFLYDIDDLFFVPKVLPMIAGAALMSPEAFAGTAQCIEHFRQALMLTDGATGSTSFLVEELAALGRPARVVPNTFGPLQEKLAAVLLQEPAPSRSEVRIAYLSGSWTHHRDFAQCEQALRTIMARHPNVTLMAVGRIDLGPEWDEFKDRVIPVGFMSHQEMLAFYREVDISIAPLEVGNPYCEAKSQLKVFEAGLFGVPSVASATHSFREAVTDGVDGFLATTPEEWLERLERLVADGELRAAVGRRARERALTQFSETALKQAITGLFPKAAAPDAVNAVIPARFGLPLNERKMRIVWVVPDIHAGSGGQRNILRFAYYLTTFGHTVSIVVKDSSRPAVETHRLINEHFYPFKGSVQNYNGSMPPCDVLFATHWTTVEIVVRHRAAAKQACYFVQDFEPGFVPLGSEYLMAENTYRKGLYHITSGPYCERILKQTYSNDADHFKFPLDRLNYWQRPRTETSAEGTILYFARPEMPRRCFEFGNMMLAEVKMRRPGVQILMYGSHHVDTGSLPFDARNLGILPTIDDLARLYSNADLGIVFSLTNPSLVPYEMMACGLPVVDVRFQDNITNYGGREDIALLGDPDPTAFANQVIALLDDVPARAERVRKGKEFILDFPSEVESVRRVESLLLKRLDLIDAQAVTA</sequence>
<dbReference type="SUPFAM" id="SSF53756">
    <property type="entry name" value="UDP-Glycosyltransferase/glycogen phosphorylase"/>
    <property type="match status" value="2"/>
</dbReference>
<dbReference type="GO" id="GO:0009103">
    <property type="term" value="P:lipopolysaccharide biosynthetic process"/>
    <property type="evidence" value="ECO:0007669"/>
    <property type="project" value="TreeGrafter"/>
</dbReference>
<dbReference type="Pfam" id="PF21374">
    <property type="entry name" value="WsaF_N"/>
    <property type="match status" value="1"/>
</dbReference>
<dbReference type="GO" id="GO:0030247">
    <property type="term" value="F:polysaccharide binding"/>
    <property type="evidence" value="ECO:0007669"/>
    <property type="project" value="InterPro"/>
</dbReference>
<dbReference type="Gene3D" id="3.40.50.2000">
    <property type="entry name" value="Glycogen Phosphorylase B"/>
    <property type="match status" value="2"/>
</dbReference>
<evidence type="ECO:0000313" key="4">
    <source>
        <dbReference type="EMBL" id="TWA77015.1"/>
    </source>
</evidence>
<accession>A0A560BWM4</accession>
<reference evidence="4 5" key="1">
    <citation type="submission" date="2019-06" db="EMBL/GenBank/DDBJ databases">
        <title>Genomic Encyclopedia of Type Strains, Phase IV (KMG-V): Genome sequencing to study the core and pangenomes of soil and plant-associated prokaryotes.</title>
        <authorList>
            <person name="Whitman W."/>
        </authorList>
    </citation>
    <scope>NUCLEOTIDE SEQUENCE [LARGE SCALE GENOMIC DNA]</scope>
    <source>
        <strain evidence="4 5">BR 11650</strain>
    </source>
</reference>
<organism evidence="4 5">
    <name type="scientific">Azospirillum brasilense</name>
    <dbReference type="NCBI Taxonomy" id="192"/>
    <lineage>
        <taxon>Bacteria</taxon>
        <taxon>Pseudomonadati</taxon>
        <taxon>Pseudomonadota</taxon>
        <taxon>Alphaproteobacteria</taxon>
        <taxon>Rhodospirillales</taxon>
        <taxon>Azospirillaceae</taxon>
        <taxon>Azospirillum</taxon>
    </lineage>
</organism>
<dbReference type="EMBL" id="VITH01000016">
    <property type="protein sequence ID" value="TWA77015.1"/>
    <property type="molecule type" value="Genomic_DNA"/>
</dbReference>
<protein>
    <submittedName>
        <fullName evidence="4">Glycosyltransferase involved in cell wall biosynthesis</fullName>
    </submittedName>
</protein>
<dbReference type="Gene3D" id="3.40.50.11090">
    <property type="match status" value="1"/>
</dbReference>
<evidence type="ECO:0000259" key="3">
    <source>
        <dbReference type="Pfam" id="PF22772"/>
    </source>
</evidence>
<evidence type="ECO:0000313" key="5">
    <source>
        <dbReference type="Proteomes" id="UP000318529"/>
    </source>
</evidence>
<evidence type="ECO:0000259" key="2">
    <source>
        <dbReference type="Pfam" id="PF21374"/>
    </source>
</evidence>
<dbReference type="Pfam" id="PF22772">
    <property type="entry name" value="WsaF_C"/>
    <property type="match status" value="1"/>
</dbReference>
<evidence type="ECO:0000256" key="1">
    <source>
        <dbReference type="ARBA" id="ARBA00022679"/>
    </source>
</evidence>
<dbReference type="Pfam" id="PF13692">
    <property type="entry name" value="Glyco_trans_1_4"/>
    <property type="match status" value="1"/>
</dbReference>
<dbReference type="Proteomes" id="UP000318529">
    <property type="component" value="Unassembled WGS sequence"/>
</dbReference>
<dbReference type="PANTHER" id="PTHR46401:SF2">
    <property type="entry name" value="GLYCOSYLTRANSFERASE WBBK-RELATED"/>
    <property type="match status" value="1"/>
</dbReference>
<dbReference type="PANTHER" id="PTHR46401">
    <property type="entry name" value="GLYCOSYLTRANSFERASE WBBK-RELATED"/>
    <property type="match status" value="1"/>
</dbReference>
<dbReference type="RefSeq" id="WP_145689608.1">
    <property type="nucleotide sequence ID" value="NZ_VITH01000016.1"/>
</dbReference>